<evidence type="ECO:0000313" key="11">
    <source>
        <dbReference type="Proteomes" id="UP000717515"/>
    </source>
</evidence>
<dbReference type="PROSITE" id="PS50922">
    <property type="entry name" value="TLC"/>
    <property type="match status" value="1"/>
</dbReference>
<evidence type="ECO:0000256" key="7">
    <source>
        <dbReference type="SAM" id="MobiDB-lite"/>
    </source>
</evidence>
<dbReference type="GO" id="GO:0050291">
    <property type="term" value="F:sphingosine N-acyltransferase activity"/>
    <property type="evidence" value="ECO:0007669"/>
    <property type="project" value="InterPro"/>
</dbReference>
<dbReference type="InterPro" id="IPR006634">
    <property type="entry name" value="TLC-dom"/>
</dbReference>
<feature type="transmembrane region" description="Helical" evidence="8">
    <location>
        <begin position="49"/>
        <end position="66"/>
    </location>
</feature>
<evidence type="ECO:0000256" key="4">
    <source>
        <dbReference type="ARBA" id="ARBA00022989"/>
    </source>
</evidence>
<name>A0A9P8D2H9_MORAP</name>
<reference evidence="10" key="1">
    <citation type="submission" date="2021-07" db="EMBL/GenBank/DDBJ databases">
        <title>Draft genome of Mortierella alpina, strain LL118, isolated from an aspen leaf litter sample.</title>
        <authorList>
            <person name="Yang S."/>
            <person name="Vinatzer B.A."/>
        </authorList>
    </citation>
    <scope>NUCLEOTIDE SEQUENCE</scope>
    <source>
        <strain evidence="10">LL118</strain>
    </source>
</reference>
<dbReference type="SMART" id="SM00724">
    <property type="entry name" value="TLC"/>
    <property type="match status" value="1"/>
</dbReference>
<dbReference type="Proteomes" id="UP000717515">
    <property type="component" value="Unassembled WGS sequence"/>
</dbReference>
<feature type="transmembrane region" description="Helical" evidence="8">
    <location>
        <begin position="304"/>
        <end position="329"/>
    </location>
</feature>
<gene>
    <name evidence="10" type="ORF">KVV02_007056</name>
</gene>
<dbReference type="PIRSF" id="PIRSF005225">
    <property type="entry name" value="LAG1_LAC1"/>
    <property type="match status" value="1"/>
</dbReference>
<accession>A0A9P8D2H9</accession>
<proteinExistence type="inferred from homology"/>
<organism evidence="10 11">
    <name type="scientific">Mortierella alpina</name>
    <name type="common">Oleaginous fungus</name>
    <name type="synonym">Mortierella renispora</name>
    <dbReference type="NCBI Taxonomy" id="64518"/>
    <lineage>
        <taxon>Eukaryota</taxon>
        <taxon>Fungi</taxon>
        <taxon>Fungi incertae sedis</taxon>
        <taxon>Mucoromycota</taxon>
        <taxon>Mortierellomycotina</taxon>
        <taxon>Mortierellomycetes</taxon>
        <taxon>Mortierellales</taxon>
        <taxon>Mortierellaceae</taxon>
        <taxon>Mortierella</taxon>
    </lineage>
</organism>
<evidence type="ECO:0000256" key="8">
    <source>
        <dbReference type="SAM" id="Phobius"/>
    </source>
</evidence>
<dbReference type="InterPro" id="IPR016439">
    <property type="entry name" value="Lag1/Lac1-like"/>
</dbReference>
<keyword evidence="4 8" id="KW-1133">Transmembrane helix</keyword>
<dbReference type="AlphaFoldDB" id="A0A9P8D2H9"/>
<comment type="similarity">
    <text evidence="2">Belongs to the sphingosine N-acyltransferase family.</text>
</comment>
<feature type="domain" description="TLC" evidence="9">
    <location>
        <begin position="175"/>
        <end position="371"/>
    </location>
</feature>
<dbReference type="Pfam" id="PF03798">
    <property type="entry name" value="TRAM_LAG1_CLN8"/>
    <property type="match status" value="1"/>
</dbReference>
<keyword evidence="5 6" id="KW-0472">Membrane</keyword>
<feature type="compositionally biased region" description="Basic and acidic residues" evidence="7">
    <location>
        <begin position="392"/>
        <end position="402"/>
    </location>
</feature>
<evidence type="ECO:0000256" key="5">
    <source>
        <dbReference type="ARBA" id="ARBA00023136"/>
    </source>
</evidence>
<comment type="caution">
    <text evidence="10">The sequence shown here is derived from an EMBL/GenBank/DDBJ whole genome shotgun (WGS) entry which is preliminary data.</text>
</comment>
<feature type="transmembrane region" description="Helical" evidence="8">
    <location>
        <begin position="341"/>
        <end position="363"/>
    </location>
</feature>
<feature type="region of interest" description="Disordered" evidence="7">
    <location>
        <begin position="379"/>
        <end position="402"/>
    </location>
</feature>
<dbReference type="GO" id="GO:0016020">
    <property type="term" value="C:membrane"/>
    <property type="evidence" value="ECO:0007669"/>
    <property type="project" value="UniProtKB-SubCell"/>
</dbReference>
<evidence type="ECO:0000256" key="2">
    <source>
        <dbReference type="ARBA" id="ARBA00009808"/>
    </source>
</evidence>
<protein>
    <recommendedName>
        <fullName evidence="9">TLC domain-containing protein</fullName>
    </recommendedName>
</protein>
<dbReference type="EMBL" id="JAIFTL010000006">
    <property type="protein sequence ID" value="KAG9327280.1"/>
    <property type="molecule type" value="Genomic_DNA"/>
</dbReference>
<feature type="transmembrane region" description="Helical" evidence="8">
    <location>
        <begin position="94"/>
        <end position="117"/>
    </location>
</feature>
<sequence length="402" mass="46621">MAATHLSQGPQHLPVPSSFNDKHSLQGKHGQPLIHHRKGLLGTMARHQIDGPLVTILAILGTYALFPNSFAKKFLFFQHYDSATETYEKSWEDLYFLLFWVISFTFLRAAVMTYGLVPMARRLGASTERTIQRFAEQGWICIYYSCSWVLGMELTVIIMIESSAVKTGFEQKEEAKKLRAPNLQGYCLQLTPTWNNWLVWFHTDQFFDSYPLTALPVITKYYYWLQFSFWIQQMFVLCIEAPRKDFLAMLSHHLVTVMLITFSLTLNVTTFGTAVFVSMDLADIVLSFGKCFKYIGMPDSICDPIFACFMVIWIYTRHFLYGHIIYAWILHGGQYYSRTAHYTVIGLLLVLQSLMFFWLWSIFRIVYKMFASKGGVVDDRSDDEEDQAVAPEHLHLDSKPRR</sequence>
<evidence type="ECO:0000313" key="10">
    <source>
        <dbReference type="EMBL" id="KAG9327280.1"/>
    </source>
</evidence>
<keyword evidence="3 6" id="KW-0812">Transmembrane</keyword>
<evidence type="ECO:0000256" key="1">
    <source>
        <dbReference type="ARBA" id="ARBA00004141"/>
    </source>
</evidence>
<dbReference type="GO" id="GO:0046513">
    <property type="term" value="P:ceramide biosynthetic process"/>
    <property type="evidence" value="ECO:0007669"/>
    <property type="project" value="InterPro"/>
</dbReference>
<evidence type="ECO:0000256" key="6">
    <source>
        <dbReference type="PROSITE-ProRule" id="PRU00205"/>
    </source>
</evidence>
<evidence type="ECO:0000256" key="3">
    <source>
        <dbReference type="ARBA" id="ARBA00022692"/>
    </source>
</evidence>
<feature type="transmembrane region" description="Helical" evidence="8">
    <location>
        <begin position="138"/>
        <end position="160"/>
    </location>
</feature>
<dbReference type="PANTHER" id="PTHR12560">
    <property type="entry name" value="LONGEVITY ASSURANCE FACTOR 1 LAG1"/>
    <property type="match status" value="1"/>
</dbReference>
<dbReference type="PANTHER" id="PTHR12560:SF0">
    <property type="entry name" value="LD18904P"/>
    <property type="match status" value="1"/>
</dbReference>
<evidence type="ECO:0000259" key="9">
    <source>
        <dbReference type="PROSITE" id="PS50922"/>
    </source>
</evidence>
<comment type="subcellular location">
    <subcellularLocation>
        <location evidence="1">Membrane</location>
        <topology evidence="1">Multi-pass membrane protein</topology>
    </subcellularLocation>
</comment>